<dbReference type="EMBL" id="CP002047">
    <property type="protein sequence ID" value="ADI04254.1"/>
    <property type="molecule type" value="Genomic_DNA"/>
</dbReference>
<organism evidence="1 2">
    <name type="scientific">Streptomyces bingchenggensis (strain BCW-1)</name>
    <dbReference type="NCBI Taxonomy" id="749414"/>
    <lineage>
        <taxon>Bacteria</taxon>
        <taxon>Bacillati</taxon>
        <taxon>Actinomycetota</taxon>
        <taxon>Actinomycetes</taxon>
        <taxon>Kitasatosporales</taxon>
        <taxon>Streptomycetaceae</taxon>
        <taxon>Streptomyces</taxon>
    </lineage>
</organism>
<dbReference type="AlphaFoldDB" id="D7C893"/>
<evidence type="ECO:0000313" key="2">
    <source>
        <dbReference type="Proteomes" id="UP000000377"/>
    </source>
</evidence>
<dbReference type="HOGENOM" id="CLU_3317450_0_0_11"/>
<sequence>MDDFALRRWHRCATILVDAETDERTDVLFGRSANAWEYA</sequence>
<dbReference type="Proteomes" id="UP000000377">
    <property type="component" value="Chromosome"/>
</dbReference>
<protein>
    <submittedName>
        <fullName evidence="1">Uncharacterized protein</fullName>
    </submittedName>
</protein>
<keyword evidence="2" id="KW-1185">Reference proteome</keyword>
<accession>D7C893</accession>
<dbReference type="KEGG" id="sbh:SBI_01133"/>
<proteinExistence type="predicted"/>
<evidence type="ECO:0000313" key="1">
    <source>
        <dbReference type="EMBL" id="ADI04254.1"/>
    </source>
</evidence>
<name>D7C893_STRBB</name>
<dbReference type="PATRIC" id="fig|749414.3.peg.1162"/>
<gene>
    <name evidence="1" type="ordered locus">SBI_01133</name>
</gene>
<reference evidence="1 2" key="1">
    <citation type="journal article" date="2010" name="J. Bacteriol.">
        <title>Genome sequence of the milbemycin-producing bacterium Streptomyces bingchenggensis.</title>
        <authorList>
            <person name="Wang X.J."/>
            <person name="Yan Y.J."/>
            <person name="Zhang B."/>
            <person name="An J."/>
            <person name="Wang J.J."/>
            <person name="Tian J."/>
            <person name="Jiang L."/>
            <person name="Chen Y.H."/>
            <person name="Huang S.X."/>
            <person name="Yin M."/>
            <person name="Zhang J."/>
            <person name="Gao A.L."/>
            <person name="Liu C.X."/>
            <person name="Zhu Z.X."/>
            <person name="Xiang W.S."/>
        </authorList>
    </citation>
    <scope>NUCLEOTIDE SEQUENCE [LARGE SCALE GENOMIC DNA]</scope>
    <source>
        <strain evidence="1 2">BCW-1</strain>
    </source>
</reference>